<evidence type="ECO:0000256" key="3">
    <source>
        <dbReference type="ARBA" id="ARBA00022691"/>
    </source>
</evidence>
<feature type="region of interest" description="Disordered" evidence="4">
    <location>
        <begin position="1"/>
        <end position="60"/>
    </location>
</feature>
<dbReference type="Proteomes" id="UP000450000">
    <property type="component" value="Unassembled WGS sequence"/>
</dbReference>
<keyword evidence="6" id="KW-1185">Reference proteome</keyword>
<feature type="compositionally biased region" description="Basic and acidic residues" evidence="4">
    <location>
        <begin position="1"/>
        <end position="12"/>
    </location>
</feature>
<keyword evidence="3" id="KW-0949">S-adenosyl-L-methionine</keyword>
<comment type="caution">
    <text evidence="5">The sequence shown here is derived from an EMBL/GenBank/DDBJ whole genome shotgun (WGS) entry which is preliminary data.</text>
</comment>
<keyword evidence="2 5" id="KW-0808">Transferase</keyword>
<organism evidence="5 6">
    <name type="scientific">Streptomyces kaniharaensis</name>
    <dbReference type="NCBI Taxonomy" id="212423"/>
    <lineage>
        <taxon>Bacteria</taxon>
        <taxon>Bacillati</taxon>
        <taxon>Actinomycetota</taxon>
        <taxon>Actinomycetes</taxon>
        <taxon>Kitasatosporales</taxon>
        <taxon>Streptomycetaceae</taxon>
        <taxon>Streptomyces</taxon>
    </lineage>
</organism>
<dbReference type="AlphaFoldDB" id="A0A6N7KMY0"/>
<sequence>MAGRGRRTDRQHPGHARPSRDPRHRPHHLQRPELPRRGPPARRARPVTADGLAPSAVLPDPRVQQVIDRLTDQAGARDADVMKRAYAAVADWSEPPSPEQAAELCEEAALPVDPQVGTYLYQMVRALRPSLVVEFGTSFGISTLYIATALRDNGTGRVIGSEFQPGKAQKALGHLTEAGVDHVAEIRVGDARTELNELPGPIDLLLLDGWKELYLPVLRQLEPHLRAGALVVSDNLPMLPTEFLAHVRGPGYVSQELALGEGIEVSVRLSS</sequence>
<evidence type="ECO:0000256" key="2">
    <source>
        <dbReference type="ARBA" id="ARBA00022679"/>
    </source>
</evidence>
<dbReference type="Gene3D" id="3.40.50.150">
    <property type="entry name" value="Vaccinia Virus protein VP39"/>
    <property type="match status" value="1"/>
</dbReference>
<dbReference type="InterPro" id="IPR029063">
    <property type="entry name" value="SAM-dependent_MTases_sf"/>
</dbReference>
<dbReference type="PROSITE" id="PS51682">
    <property type="entry name" value="SAM_OMT_I"/>
    <property type="match status" value="1"/>
</dbReference>
<dbReference type="InterPro" id="IPR002935">
    <property type="entry name" value="SAM_O-MeTrfase"/>
</dbReference>
<dbReference type="EMBL" id="WBOF01000001">
    <property type="protein sequence ID" value="MQS10983.1"/>
    <property type="molecule type" value="Genomic_DNA"/>
</dbReference>
<dbReference type="SUPFAM" id="SSF53335">
    <property type="entry name" value="S-adenosyl-L-methionine-dependent methyltransferases"/>
    <property type="match status" value="1"/>
</dbReference>
<dbReference type="PANTHER" id="PTHR43167">
    <property type="entry name" value="PUTATIVE (AFU_ORTHOLOGUE AFUA_6G01830)-RELATED"/>
    <property type="match status" value="1"/>
</dbReference>
<feature type="compositionally biased region" description="Basic residues" evidence="4">
    <location>
        <begin position="13"/>
        <end position="29"/>
    </location>
</feature>
<dbReference type="Pfam" id="PF13578">
    <property type="entry name" value="Methyltransf_24"/>
    <property type="match status" value="1"/>
</dbReference>
<proteinExistence type="predicted"/>
<evidence type="ECO:0000256" key="4">
    <source>
        <dbReference type="SAM" id="MobiDB-lite"/>
    </source>
</evidence>
<reference evidence="5 6" key="1">
    <citation type="submission" date="2019-09" db="EMBL/GenBank/DDBJ databases">
        <title>Genome Sequences of Streptomyces kaniharaensis ATCC 21070.</title>
        <authorList>
            <person name="Zhu W."/>
            <person name="De Crecy-Lagard V."/>
            <person name="Richards N.G."/>
        </authorList>
    </citation>
    <scope>NUCLEOTIDE SEQUENCE [LARGE SCALE GENOMIC DNA]</scope>
    <source>
        <strain evidence="5 6">SF-557</strain>
    </source>
</reference>
<dbReference type="GO" id="GO:0032259">
    <property type="term" value="P:methylation"/>
    <property type="evidence" value="ECO:0007669"/>
    <property type="project" value="UniProtKB-KW"/>
</dbReference>
<keyword evidence="1 5" id="KW-0489">Methyltransferase</keyword>
<accession>A0A6N7KMY0</accession>
<evidence type="ECO:0000256" key="1">
    <source>
        <dbReference type="ARBA" id="ARBA00022603"/>
    </source>
</evidence>
<gene>
    <name evidence="5" type="ORF">F7Q99_01475</name>
</gene>
<name>A0A6N7KMY0_9ACTN</name>
<evidence type="ECO:0000313" key="6">
    <source>
        <dbReference type="Proteomes" id="UP000450000"/>
    </source>
</evidence>
<evidence type="ECO:0000313" key="5">
    <source>
        <dbReference type="EMBL" id="MQS10983.1"/>
    </source>
</evidence>
<dbReference type="PANTHER" id="PTHR43167:SF1">
    <property type="entry name" value="PUTATIVE (AFU_ORTHOLOGUE AFUA_6G01830)-RELATED"/>
    <property type="match status" value="1"/>
</dbReference>
<protein>
    <submittedName>
        <fullName evidence="5">Methyltransferase</fullName>
    </submittedName>
</protein>
<dbReference type="GO" id="GO:0008171">
    <property type="term" value="F:O-methyltransferase activity"/>
    <property type="evidence" value="ECO:0007669"/>
    <property type="project" value="InterPro"/>
</dbReference>
<dbReference type="OrthoDB" id="9799672at2"/>